<evidence type="ECO:0000313" key="6">
    <source>
        <dbReference type="Proteomes" id="UP000318578"/>
    </source>
</evidence>
<dbReference type="SUPFAM" id="SSF46785">
    <property type="entry name" value="Winged helix' DNA-binding domain"/>
    <property type="match status" value="1"/>
</dbReference>
<dbReference type="Proteomes" id="UP000318578">
    <property type="component" value="Unassembled WGS sequence"/>
</dbReference>
<dbReference type="AlphaFoldDB" id="A0A558AFI1"/>
<accession>A0A558AFI1</accession>
<keyword evidence="3" id="KW-0804">Transcription</keyword>
<dbReference type="GO" id="GO:0003700">
    <property type="term" value="F:DNA-binding transcription factor activity"/>
    <property type="evidence" value="ECO:0007669"/>
    <property type="project" value="InterPro"/>
</dbReference>
<dbReference type="OrthoDB" id="3573114at2"/>
<dbReference type="InterPro" id="IPR036390">
    <property type="entry name" value="WH_DNA-bd_sf"/>
</dbReference>
<keyword evidence="1" id="KW-0805">Transcription regulation</keyword>
<dbReference type="PANTHER" id="PTHR33164:SF94">
    <property type="entry name" value="TRANSCRIPTIONAL REGULATORY PROTEIN-RELATED"/>
    <property type="match status" value="1"/>
</dbReference>
<reference evidence="5 6" key="1">
    <citation type="submission" date="2019-07" db="EMBL/GenBank/DDBJ databases">
        <title>New species of Amycolatopsis and Streptomyces.</title>
        <authorList>
            <person name="Duangmal K."/>
            <person name="Teo W.F.A."/>
            <person name="Lipun K."/>
        </authorList>
    </citation>
    <scope>NUCLEOTIDE SEQUENCE [LARGE SCALE GENOMIC DNA]</scope>
    <source>
        <strain evidence="5 6">JCM 30562</strain>
    </source>
</reference>
<dbReference type="SMART" id="SM00347">
    <property type="entry name" value="HTH_MARR"/>
    <property type="match status" value="1"/>
</dbReference>
<dbReference type="Gene3D" id="1.10.10.10">
    <property type="entry name" value="Winged helix-like DNA-binding domain superfamily/Winged helix DNA-binding domain"/>
    <property type="match status" value="1"/>
</dbReference>
<dbReference type="InterPro" id="IPR036388">
    <property type="entry name" value="WH-like_DNA-bd_sf"/>
</dbReference>
<evidence type="ECO:0000256" key="2">
    <source>
        <dbReference type="ARBA" id="ARBA00023125"/>
    </source>
</evidence>
<organism evidence="5 6">
    <name type="scientific">Amycolatopsis acidiphila</name>
    <dbReference type="NCBI Taxonomy" id="715473"/>
    <lineage>
        <taxon>Bacteria</taxon>
        <taxon>Bacillati</taxon>
        <taxon>Actinomycetota</taxon>
        <taxon>Actinomycetes</taxon>
        <taxon>Pseudonocardiales</taxon>
        <taxon>Pseudonocardiaceae</taxon>
        <taxon>Amycolatopsis</taxon>
    </lineage>
</organism>
<keyword evidence="6" id="KW-1185">Reference proteome</keyword>
<dbReference type="PROSITE" id="PS01117">
    <property type="entry name" value="HTH_MARR_1"/>
    <property type="match status" value="1"/>
</dbReference>
<protein>
    <submittedName>
        <fullName evidence="5">MarR family transcriptional regulator</fullName>
    </submittedName>
</protein>
<dbReference type="EMBL" id="VJZA01000014">
    <property type="protein sequence ID" value="TVT23020.1"/>
    <property type="molecule type" value="Genomic_DNA"/>
</dbReference>
<evidence type="ECO:0000259" key="4">
    <source>
        <dbReference type="PROSITE" id="PS50995"/>
    </source>
</evidence>
<dbReference type="InterPro" id="IPR023187">
    <property type="entry name" value="Tscrpt_reg_MarR-type_CS"/>
</dbReference>
<dbReference type="PANTHER" id="PTHR33164">
    <property type="entry name" value="TRANSCRIPTIONAL REGULATOR, MARR FAMILY"/>
    <property type="match status" value="1"/>
</dbReference>
<evidence type="ECO:0000313" key="5">
    <source>
        <dbReference type="EMBL" id="TVT23020.1"/>
    </source>
</evidence>
<dbReference type="Pfam" id="PF12802">
    <property type="entry name" value="MarR_2"/>
    <property type="match status" value="1"/>
</dbReference>
<dbReference type="PROSITE" id="PS50995">
    <property type="entry name" value="HTH_MARR_2"/>
    <property type="match status" value="1"/>
</dbReference>
<evidence type="ECO:0000256" key="3">
    <source>
        <dbReference type="ARBA" id="ARBA00023163"/>
    </source>
</evidence>
<dbReference type="GO" id="GO:0003677">
    <property type="term" value="F:DNA binding"/>
    <property type="evidence" value="ECO:0007669"/>
    <property type="project" value="UniProtKB-KW"/>
</dbReference>
<proteinExistence type="predicted"/>
<dbReference type="GO" id="GO:0006950">
    <property type="term" value="P:response to stress"/>
    <property type="evidence" value="ECO:0007669"/>
    <property type="project" value="TreeGrafter"/>
</dbReference>
<name>A0A558AFI1_9PSEU</name>
<dbReference type="InterPro" id="IPR039422">
    <property type="entry name" value="MarR/SlyA-like"/>
</dbReference>
<sequence>MISIGDSTLERVTGQLTLTQFRALRIVVGQTPVTMGKVAQELRMNPSSVSRACDRLARLDLLQRAQNPLNKRETLLAPTPRGRQIVDRVDHDRRAVLSAVLDQLEPAARESVVAALKQFAAAAATVAPIMQDANN</sequence>
<feature type="domain" description="HTH marR-type" evidence="4">
    <location>
        <begin position="1"/>
        <end position="121"/>
    </location>
</feature>
<comment type="caution">
    <text evidence="5">The sequence shown here is derived from an EMBL/GenBank/DDBJ whole genome shotgun (WGS) entry which is preliminary data.</text>
</comment>
<gene>
    <name evidence="5" type="ORF">FNH06_11580</name>
</gene>
<evidence type="ECO:0000256" key="1">
    <source>
        <dbReference type="ARBA" id="ARBA00023015"/>
    </source>
</evidence>
<dbReference type="InterPro" id="IPR000835">
    <property type="entry name" value="HTH_MarR-typ"/>
</dbReference>
<keyword evidence="2" id="KW-0238">DNA-binding</keyword>